<comment type="catalytic activity">
    <reaction evidence="2 18 19">
        <text>(6R)-NADPHX = (6S)-NADPHX</text>
        <dbReference type="Rhea" id="RHEA:32227"/>
        <dbReference type="ChEBI" id="CHEBI:64076"/>
        <dbReference type="ChEBI" id="CHEBI:64077"/>
        <dbReference type="EC" id="5.1.99.6"/>
    </reaction>
</comment>
<feature type="binding site" evidence="17">
    <location>
        <position position="314"/>
    </location>
    <ligand>
        <name>(6S)-NADPHX</name>
        <dbReference type="ChEBI" id="CHEBI:64076"/>
    </ligand>
</feature>
<evidence type="ECO:0000256" key="12">
    <source>
        <dbReference type="ARBA" id="ARBA00023239"/>
    </source>
</evidence>
<dbReference type="SUPFAM" id="SSF64153">
    <property type="entry name" value="YjeF N-terminal domain-like"/>
    <property type="match status" value="1"/>
</dbReference>
<dbReference type="InterPro" id="IPR017953">
    <property type="entry name" value="Carbohydrate_kinase_pred_CS"/>
</dbReference>
<keyword evidence="23" id="KW-1185">Reference proteome</keyword>
<feature type="binding site" evidence="17">
    <location>
        <position position="440"/>
    </location>
    <ligand>
        <name>(6S)-NADPHX</name>
        <dbReference type="ChEBI" id="CHEBI:64076"/>
    </ligand>
</feature>
<dbReference type="GO" id="GO:0046496">
    <property type="term" value="P:nicotinamide nucleotide metabolic process"/>
    <property type="evidence" value="ECO:0007669"/>
    <property type="project" value="UniProtKB-UniRule"/>
</dbReference>
<dbReference type="Pfam" id="PF03853">
    <property type="entry name" value="YjeF_N"/>
    <property type="match status" value="1"/>
</dbReference>
<evidence type="ECO:0000256" key="4">
    <source>
        <dbReference type="ARBA" id="ARBA00009524"/>
    </source>
</evidence>
<comment type="subunit">
    <text evidence="17">Homotetramer.</text>
</comment>
<dbReference type="EC" id="4.2.1.136" evidence="19"/>
<protein>
    <recommendedName>
        <fullName evidence="19">Bifunctional NAD(P)H-hydrate repair enzyme</fullName>
    </recommendedName>
    <alternativeName>
        <fullName evidence="19">Nicotinamide nucleotide repair protein</fullName>
    </alternativeName>
    <domain>
        <recommendedName>
            <fullName evidence="19">ADP-dependent (S)-NAD(P)H-hydrate dehydratase</fullName>
            <ecNumber evidence="19">4.2.1.136</ecNumber>
        </recommendedName>
        <alternativeName>
            <fullName evidence="19">ADP-dependent NAD(P)HX dehydratase</fullName>
        </alternativeName>
    </domain>
    <domain>
        <recommendedName>
            <fullName evidence="19">NAD(P)H-hydrate epimerase</fullName>
            <ecNumber evidence="19">5.1.99.6</ecNumber>
        </recommendedName>
    </domain>
</protein>
<dbReference type="GO" id="GO:0005524">
    <property type="term" value="F:ATP binding"/>
    <property type="evidence" value="ECO:0007669"/>
    <property type="project" value="UniProtKB-UniRule"/>
</dbReference>
<evidence type="ECO:0000256" key="8">
    <source>
        <dbReference type="ARBA" id="ARBA00022857"/>
    </source>
</evidence>
<comment type="similarity">
    <text evidence="17">Belongs to the NnrD/CARKD family.</text>
</comment>
<dbReference type="PROSITE" id="PS01050">
    <property type="entry name" value="YJEF_C_2"/>
    <property type="match status" value="1"/>
</dbReference>
<comment type="similarity">
    <text evidence="3 19">In the N-terminal section; belongs to the NnrE/AIBP family.</text>
</comment>
<dbReference type="InterPro" id="IPR004443">
    <property type="entry name" value="YjeF_N_dom"/>
</dbReference>
<evidence type="ECO:0000256" key="5">
    <source>
        <dbReference type="ARBA" id="ARBA00022723"/>
    </source>
</evidence>
<feature type="binding site" evidence="17">
    <location>
        <position position="439"/>
    </location>
    <ligand>
        <name>AMP</name>
        <dbReference type="ChEBI" id="CHEBI:456215"/>
    </ligand>
</feature>
<proteinExistence type="inferred from homology"/>
<feature type="binding site" evidence="18">
    <location>
        <position position="138"/>
    </location>
    <ligand>
        <name>(6S)-NADPHX</name>
        <dbReference type="ChEBI" id="CHEBI:64076"/>
    </ligand>
</feature>
<evidence type="ECO:0000256" key="7">
    <source>
        <dbReference type="ARBA" id="ARBA00022840"/>
    </source>
</evidence>
<name>A0AAE3A414_9FIRM</name>
<dbReference type="Proteomes" id="UP001197795">
    <property type="component" value="Unassembled WGS sequence"/>
</dbReference>
<accession>A0AAE3A414</accession>
<keyword evidence="10 17" id="KW-0520">NAD</keyword>
<evidence type="ECO:0000259" key="21">
    <source>
        <dbReference type="PROSITE" id="PS51385"/>
    </source>
</evidence>
<evidence type="ECO:0000256" key="19">
    <source>
        <dbReference type="PIRNR" id="PIRNR017184"/>
    </source>
</evidence>
<dbReference type="GO" id="GO:0046872">
    <property type="term" value="F:metal ion binding"/>
    <property type="evidence" value="ECO:0007669"/>
    <property type="project" value="UniProtKB-UniRule"/>
</dbReference>
<evidence type="ECO:0000256" key="6">
    <source>
        <dbReference type="ARBA" id="ARBA00022741"/>
    </source>
</evidence>
<sequence length="504" mass="54029">MRYLVTAQEMKQYDKNTIEYLGIPGPVLMERAALAAEDFLKERFDAVKERTKVLIFAGMGNNGGDGLALARLLAADGYTVAVRLVGDPEKATEQWKSQWQTLQHFPVKTDSNTQADEYNVIVDALFGVGLSRPVEGIYAEAVEEMNVAEGFKLALDVPSGICSDTGRVLGCAFLADATITFGFCKRGLVMYPGTDYAGQVHIANVGIGPESFLGQSPEMYTYDSCEQHLPDRTSSGNKGTFGKALLVAGSNGMAGAAILAARAAYRTGAGMVKVITAEENRQILQQGIPEALYGSCRQLSESLEWADVIAIGPGIGREEQARECLKKVVEKSRKPLVLDADALNLLAEENGKALAEKLHTQGAEGRVIILTPHVGELSRLLAKTIPECKKELPECGRELAERFHGVAVAKDARTIVCKEQGEFYLNTTGNSGMATAGSGDVLTGVILGLLAQGMNAIDAAVNGVYLHGRAGELAAKLHTEYGVMAGDIADCLMKDYDEKESVKK</sequence>
<feature type="binding site" evidence="17">
    <location>
        <position position="256"/>
    </location>
    <ligand>
        <name>(6S)-NADPHX</name>
        <dbReference type="ChEBI" id="CHEBI:64076"/>
    </ligand>
</feature>
<keyword evidence="8 17" id="KW-0521">NADP</keyword>
<comment type="function">
    <text evidence="14 19">Bifunctional enzyme that catalyzes the epimerization of the S- and R-forms of NAD(P)HX and the dehydration of the S-form of NAD(P)HX at the expense of ADP, which is converted to AMP. This allows the repair of both epimers of NAD(P)HX, a damaged form of NAD(P)H that is a result of enzymatic or heat-dependent hydration.</text>
</comment>
<evidence type="ECO:0000256" key="2">
    <source>
        <dbReference type="ARBA" id="ARBA00000909"/>
    </source>
</evidence>
<dbReference type="EC" id="5.1.99.6" evidence="19"/>
<keyword evidence="7 17" id="KW-0067">ATP-binding</keyword>
<comment type="catalytic activity">
    <reaction evidence="16 17 19">
        <text>(6S)-NADPHX + ADP = AMP + phosphate + NADPH + H(+)</text>
        <dbReference type="Rhea" id="RHEA:32235"/>
        <dbReference type="ChEBI" id="CHEBI:15378"/>
        <dbReference type="ChEBI" id="CHEBI:43474"/>
        <dbReference type="ChEBI" id="CHEBI:57783"/>
        <dbReference type="ChEBI" id="CHEBI:64076"/>
        <dbReference type="ChEBI" id="CHEBI:456215"/>
        <dbReference type="ChEBI" id="CHEBI:456216"/>
        <dbReference type="EC" id="4.2.1.136"/>
    </reaction>
</comment>
<feature type="binding site" evidence="18">
    <location>
        <position position="123"/>
    </location>
    <ligand>
        <name>K(+)</name>
        <dbReference type="ChEBI" id="CHEBI:29103"/>
    </ligand>
</feature>
<dbReference type="InterPro" id="IPR029056">
    <property type="entry name" value="Ribokinase-like"/>
</dbReference>
<dbReference type="PIRSF" id="PIRSF017184">
    <property type="entry name" value="Nnr"/>
    <property type="match status" value="1"/>
</dbReference>
<dbReference type="HAMAP" id="MF_01965">
    <property type="entry name" value="NADHX_dehydratase"/>
    <property type="match status" value="1"/>
</dbReference>
<evidence type="ECO:0000313" key="22">
    <source>
        <dbReference type="EMBL" id="MCC2119725.1"/>
    </source>
</evidence>
<dbReference type="HAMAP" id="MF_01966">
    <property type="entry name" value="NADHX_epimerase"/>
    <property type="match status" value="1"/>
</dbReference>
<dbReference type="GO" id="GO:0110051">
    <property type="term" value="P:metabolite repair"/>
    <property type="evidence" value="ECO:0007669"/>
    <property type="project" value="TreeGrafter"/>
</dbReference>
<organism evidence="22 23">
    <name type="scientific">Waltera acetigignens</name>
    <dbReference type="NCBI Taxonomy" id="2981769"/>
    <lineage>
        <taxon>Bacteria</taxon>
        <taxon>Bacillati</taxon>
        <taxon>Bacillota</taxon>
        <taxon>Clostridia</taxon>
        <taxon>Lachnospirales</taxon>
        <taxon>Lachnospiraceae</taxon>
        <taxon>Waltera</taxon>
    </lineage>
</organism>
<dbReference type="RefSeq" id="WP_227733242.1">
    <property type="nucleotide sequence ID" value="NZ_JAJEPV010000018.1"/>
</dbReference>
<dbReference type="EMBL" id="JAJEPV010000018">
    <property type="protein sequence ID" value="MCC2119725.1"/>
    <property type="molecule type" value="Genomic_DNA"/>
</dbReference>
<evidence type="ECO:0000256" key="3">
    <source>
        <dbReference type="ARBA" id="ARBA00006001"/>
    </source>
</evidence>
<keyword evidence="6 17" id="KW-0547">Nucleotide-binding</keyword>
<evidence type="ECO:0000256" key="1">
    <source>
        <dbReference type="ARBA" id="ARBA00000013"/>
    </source>
</evidence>
<feature type="binding site" evidence="18">
    <location>
        <begin position="127"/>
        <end position="133"/>
    </location>
    <ligand>
        <name>(6S)-NADPHX</name>
        <dbReference type="ChEBI" id="CHEBI:64076"/>
    </ligand>
</feature>
<evidence type="ECO:0000256" key="18">
    <source>
        <dbReference type="HAMAP-Rule" id="MF_01966"/>
    </source>
</evidence>
<keyword evidence="12 17" id="KW-0456">Lyase</keyword>
<comment type="caution">
    <text evidence="22">The sequence shown here is derived from an EMBL/GenBank/DDBJ whole genome shotgun (WGS) entry which is preliminary data.</text>
</comment>
<dbReference type="InterPro" id="IPR030677">
    <property type="entry name" value="Nnr"/>
</dbReference>
<dbReference type="SUPFAM" id="SSF53613">
    <property type="entry name" value="Ribokinase-like"/>
    <property type="match status" value="1"/>
</dbReference>
<dbReference type="PROSITE" id="PS51383">
    <property type="entry name" value="YJEF_C_3"/>
    <property type="match status" value="1"/>
</dbReference>
<feature type="binding site" evidence="17">
    <location>
        <begin position="410"/>
        <end position="414"/>
    </location>
    <ligand>
        <name>AMP</name>
        <dbReference type="ChEBI" id="CHEBI:456215"/>
    </ligand>
</feature>
<evidence type="ECO:0000256" key="17">
    <source>
        <dbReference type="HAMAP-Rule" id="MF_01965"/>
    </source>
</evidence>
<dbReference type="InterPro" id="IPR000631">
    <property type="entry name" value="CARKD"/>
</dbReference>
<evidence type="ECO:0000256" key="15">
    <source>
        <dbReference type="ARBA" id="ARBA00048238"/>
    </source>
</evidence>
<feature type="binding site" evidence="18">
    <location>
        <position position="62"/>
    </location>
    <ligand>
        <name>K(+)</name>
        <dbReference type="ChEBI" id="CHEBI:29103"/>
    </ligand>
</feature>
<dbReference type="NCBIfam" id="TIGR00196">
    <property type="entry name" value="yjeF_cterm"/>
    <property type="match status" value="1"/>
</dbReference>
<gene>
    <name evidence="17" type="primary">nnrD</name>
    <name evidence="18" type="synonym">nnrE</name>
    <name evidence="22" type="ORF">LKD75_09025</name>
</gene>
<evidence type="ECO:0000313" key="23">
    <source>
        <dbReference type="Proteomes" id="UP001197795"/>
    </source>
</evidence>
<comment type="similarity">
    <text evidence="4 19">In the C-terminal section; belongs to the NnrD/CARKD family.</text>
</comment>
<keyword evidence="5 18" id="KW-0479">Metal-binding</keyword>
<evidence type="ECO:0000256" key="11">
    <source>
        <dbReference type="ARBA" id="ARBA00023235"/>
    </source>
</evidence>
<comment type="catalytic activity">
    <reaction evidence="15 17 19">
        <text>(6S)-NADHX + ADP = AMP + phosphate + NADH + H(+)</text>
        <dbReference type="Rhea" id="RHEA:32223"/>
        <dbReference type="ChEBI" id="CHEBI:15378"/>
        <dbReference type="ChEBI" id="CHEBI:43474"/>
        <dbReference type="ChEBI" id="CHEBI:57945"/>
        <dbReference type="ChEBI" id="CHEBI:64074"/>
        <dbReference type="ChEBI" id="CHEBI:456215"/>
        <dbReference type="ChEBI" id="CHEBI:456216"/>
        <dbReference type="EC" id="4.2.1.136"/>
    </reaction>
</comment>
<feature type="binding site" evidence="17">
    <location>
        <position position="373"/>
    </location>
    <ligand>
        <name>(6S)-NADPHX</name>
        <dbReference type="ChEBI" id="CHEBI:64076"/>
    </ligand>
</feature>
<keyword evidence="13" id="KW-0511">Multifunctional enzyme</keyword>
<evidence type="ECO:0000259" key="20">
    <source>
        <dbReference type="PROSITE" id="PS51383"/>
    </source>
</evidence>
<dbReference type="Gene3D" id="3.40.1190.20">
    <property type="match status" value="1"/>
</dbReference>
<keyword evidence="9 18" id="KW-0630">Potassium</keyword>
<reference evidence="22 23" key="1">
    <citation type="submission" date="2021-10" db="EMBL/GenBank/DDBJ databases">
        <title>Anaerobic single-cell dispensing facilitates the cultivation of human gut bacteria.</title>
        <authorList>
            <person name="Afrizal A."/>
        </authorList>
    </citation>
    <scope>NUCLEOTIDE SEQUENCE [LARGE SCALE GENOMIC DNA]</scope>
    <source>
        <strain evidence="22 23">CLA-AA-H273</strain>
    </source>
</reference>
<evidence type="ECO:0000256" key="16">
    <source>
        <dbReference type="ARBA" id="ARBA00049209"/>
    </source>
</evidence>
<comment type="function">
    <text evidence="18">Catalyzes the epimerization of the S- and R-forms of NAD(P)HX, a damaged form of NAD(P)H that is a result of enzymatic or heat-dependent hydration. This is a prerequisite for the S-specific NAD(P)H-hydrate dehydratase to allow the repair of both epimers of NAD(P)HX.</text>
</comment>
<feature type="domain" description="YjeF C-terminal" evidence="20">
    <location>
        <begin position="221"/>
        <end position="499"/>
    </location>
</feature>
<keyword evidence="11 18" id="KW-0413">Isomerase</keyword>
<dbReference type="InterPro" id="IPR036652">
    <property type="entry name" value="YjeF_N_dom_sf"/>
</dbReference>
<dbReference type="NCBIfam" id="TIGR00197">
    <property type="entry name" value="yjeF_nterm"/>
    <property type="match status" value="1"/>
</dbReference>
<feature type="domain" description="YjeF N-terminal" evidence="21">
    <location>
        <begin position="10"/>
        <end position="213"/>
    </location>
</feature>
<evidence type="ECO:0000256" key="14">
    <source>
        <dbReference type="ARBA" id="ARBA00025153"/>
    </source>
</evidence>
<comment type="similarity">
    <text evidence="18">Belongs to the NnrE/AIBP family.</text>
</comment>
<comment type="catalytic activity">
    <reaction evidence="1 18 19">
        <text>(6R)-NADHX = (6S)-NADHX</text>
        <dbReference type="Rhea" id="RHEA:32215"/>
        <dbReference type="ChEBI" id="CHEBI:64074"/>
        <dbReference type="ChEBI" id="CHEBI:64075"/>
        <dbReference type="EC" id="5.1.99.6"/>
    </reaction>
</comment>
<evidence type="ECO:0000256" key="9">
    <source>
        <dbReference type="ARBA" id="ARBA00022958"/>
    </source>
</evidence>
<dbReference type="AlphaFoldDB" id="A0AAE3A414"/>
<comment type="cofactor">
    <cofactor evidence="18 19">
        <name>K(+)</name>
        <dbReference type="ChEBI" id="CHEBI:29103"/>
    </cofactor>
    <text evidence="18 19">Binds 1 potassium ion per subunit.</text>
</comment>
<dbReference type="Gene3D" id="3.40.50.10260">
    <property type="entry name" value="YjeF N-terminal domain"/>
    <property type="match status" value="1"/>
</dbReference>
<dbReference type="PROSITE" id="PS51385">
    <property type="entry name" value="YJEF_N"/>
    <property type="match status" value="1"/>
</dbReference>
<evidence type="ECO:0000256" key="13">
    <source>
        <dbReference type="ARBA" id="ARBA00023268"/>
    </source>
</evidence>
<dbReference type="GO" id="GO:0052856">
    <property type="term" value="F:NAD(P)HX epimerase activity"/>
    <property type="evidence" value="ECO:0007669"/>
    <property type="project" value="UniProtKB-UniRule"/>
</dbReference>
<dbReference type="PANTHER" id="PTHR12592:SF0">
    <property type="entry name" value="ATP-DEPENDENT (S)-NAD(P)H-HYDRATE DEHYDRATASE"/>
    <property type="match status" value="1"/>
</dbReference>
<dbReference type="Pfam" id="PF01256">
    <property type="entry name" value="Carb_kinase"/>
    <property type="match status" value="1"/>
</dbReference>
<feature type="binding site" evidence="18">
    <location>
        <position position="159"/>
    </location>
    <ligand>
        <name>K(+)</name>
        <dbReference type="ChEBI" id="CHEBI:29103"/>
    </ligand>
</feature>
<dbReference type="PANTHER" id="PTHR12592">
    <property type="entry name" value="ATP-DEPENDENT (S)-NAD(P)H-HYDRATE DEHYDRATASE FAMILY MEMBER"/>
    <property type="match status" value="1"/>
</dbReference>
<comment type="function">
    <text evidence="17">Catalyzes the dehydration of the S-form of NAD(P)HX at the expense of ADP, which is converted to AMP. Together with NAD(P)HX epimerase, which catalyzes the epimerization of the S- and R-forms, the enzyme allows the repair of both epimers of NAD(P)HX, a damaged form of NAD(P)H that is a result of enzymatic or heat-dependent hydration.</text>
</comment>
<feature type="binding site" evidence="18">
    <location>
        <position position="156"/>
    </location>
    <ligand>
        <name>(6S)-NADPHX</name>
        <dbReference type="ChEBI" id="CHEBI:64076"/>
    </ligand>
</feature>
<dbReference type="CDD" id="cd01171">
    <property type="entry name" value="YXKO-related"/>
    <property type="match status" value="1"/>
</dbReference>
<dbReference type="GO" id="GO:0052855">
    <property type="term" value="F:ADP-dependent NAD(P)H-hydrate dehydratase activity"/>
    <property type="evidence" value="ECO:0007669"/>
    <property type="project" value="UniProtKB-UniRule"/>
</dbReference>
<feature type="binding site" evidence="18">
    <location>
        <begin position="61"/>
        <end position="65"/>
    </location>
    <ligand>
        <name>(6S)-NADPHX</name>
        <dbReference type="ChEBI" id="CHEBI:64076"/>
    </ligand>
</feature>
<evidence type="ECO:0000256" key="10">
    <source>
        <dbReference type="ARBA" id="ARBA00023027"/>
    </source>
</evidence>
<comment type="cofactor">
    <cofactor evidence="17">
        <name>Mg(2+)</name>
        <dbReference type="ChEBI" id="CHEBI:18420"/>
    </cofactor>
</comment>